<accession>A0ABN9H298</accession>
<reference evidence="2" key="1">
    <citation type="submission" date="2023-05" db="EMBL/GenBank/DDBJ databases">
        <authorList>
            <person name="Stuckert A."/>
        </authorList>
    </citation>
    <scope>NUCLEOTIDE SEQUENCE</scope>
</reference>
<feature type="non-terminal residue" evidence="2">
    <location>
        <position position="46"/>
    </location>
</feature>
<keyword evidence="3" id="KW-1185">Reference proteome</keyword>
<evidence type="ECO:0000256" key="1">
    <source>
        <dbReference type="SAM" id="MobiDB-lite"/>
    </source>
</evidence>
<evidence type="ECO:0000313" key="3">
    <source>
        <dbReference type="Proteomes" id="UP001162483"/>
    </source>
</evidence>
<name>A0ABN9H298_9NEOB</name>
<dbReference type="Proteomes" id="UP001162483">
    <property type="component" value="Unassembled WGS sequence"/>
</dbReference>
<gene>
    <name evidence="2" type="ORF">SPARVUS_LOCUS15059827</name>
</gene>
<sequence>MIGTSYRGPIRQSVFHSVQEDTAGSGSRCCSLPGSAHKQGAGRPFI</sequence>
<feature type="region of interest" description="Disordered" evidence="1">
    <location>
        <begin position="17"/>
        <end position="46"/>
    </location>
</feature>
<protein>
    <submittedName>
        <fullName evidence="2">Uncharacterized protein</fullName>
    </submittedName>
</protein>
<organism evidence="2 3">
    <name type="scientific">Staurois parvus</name>
    <dbReference type="NCBI Taxonomy" id="386267"/>
    <lineage>
        <taxon>Eukaryota</taxon>
        <taxon>Metazoa</taxon>
        <taxon>Chordata</taxon>
        <taxon>Craniata</taxon>
        <taxon>Vertebrata</taxon>
        <taxon>Euteleostomi</taxon>
        <taxon>Amphibia</taxon>
        <taxon>Batrachia</taxon>
        <taxon>Anura</taxon>
        <taxon>Neobatrachia</taxon>
        <taxon>Ranoidea</taxon>
        <taxon>Ranidae</taxon>
        <taxon>Staurois</taxon>
    </lineage>
</organism>
<dbReference type="EMBL" id="CATNWA010019686">
    <property type="protein sequence ID" value="CAI9614475.1"/>
    <property type="molecule type" value="Genomic_DNA"/>
</dbReference>
<comment type="caution">
    <text evidence="2">The sequence shown here is derived from an EMBL/GenBank/DDBJ whole genome shotgun (WGS) entry which is preliminary data.</text>
</comment>
<evidence type="ECO:0000313" key="2">
    <source>
        <dbReference type="EMBL" id="CAI9614475.1"/>
    </source>
</evidence>
<proteinExistence type="predicted"/>